<dbReference type="InterPro" id="IPR000061">
    <property type="entry name" value="Surp"/>
</dbReference>
<sequence>MSAAVASSLPVPGPGAAAPEQDGSSSNGGAADVEAASQGKVKGIIVPPPEIRAIADKTARFVAKNGKSFEQRILNSEEGRSAKFNFMRPHDPYYAYYEYKIREVEEGRDTPAGAPAAPAPAAAAPAAAAADGEAKEPGKATAAAAVQKKAVMAPIAKAARTIAKDVKPPPFVFSHGHPTGLTAHDLDLIKLTAQYTAAGGRQFLATLARKEAQNEMFQFLKGMHALFSYFASPEACCFLKGTHALFSYFTSLVDAYTKVLQPTEQQKAAAKAGCSRQVMLERAVHRWEYDRAEQEKRRAQEAEMDADKLAFRSIDWQDFVVVETIDFPEDELTGVTYGTMDEEQDVEMDMKEQDFVVVETIDFPEDELTGVTYGTMDED</sequence>
<dbReference type="SUPFAM" id="SSF109905">
    <property type="entry name" value="Surp module (SWAP domain)"/>
    <property type="match status" value="2"/>
</dbReference>
<dbReference type="FunFam" id="1.10.10.790:FF:000002">
    <property type="entry name" value="Splicing factor 3A subunit 1"/>
    <property type="match status" value="1"/>
</dbReference>
<keyword evidence="3" id="KW-0747">Spliceosome</keyword>
<dbReference type="Proteomes" id="UP000664859">
    <property type="component" value="Unassembled WGS sequence"/>
</dbReference>
<gene>
    <name evidence="10" type="ORF">JKP88DRAFT_351652</name>
</gene>
<comment type="caution">
    <text evidence="10">The sequence shown here is derived from an EMBL/GenBank/DDBJ whole genome shotgun (WGS) entry which is preliminary data.</text>
</comment>
<protein>
    <submittedName>
        <fullName evidence="10">Surp module-domain-containing protein</fullName>
    </submittedName>
</protein>
<accession>A0A836C863</accession>
<dbReference type="EMBL" id="JAFCMP010000554">
    <property type="protein sequence ID" value="KAG5175076.1"/>
    <property type="molecule type" value="Genomic_DNA"/>
</dbReference>
<dbReference type="GO" id="GO:0071013">
    <property type="term" value="C:catalytic step 2 spliceosome"/>
    <property type="evidence" value="ECO:0007669"/>
    <property type="project" value="TreeGrafter"/>
</dbReference>
<keyword evidence="6" id="KW-0539">Nucleus</keyword>
<feature type="region of interest" description="Disordered" evidence="8">
    <location>
        <begin position="1"/>
        <end position="42"/>
    </location>
</feature>
<dbReference type="Pfam" id="PF01805">
    <property type="entry name" value="Surp"/>
    <property type="match status" value="2"/>
</dbReference>
<evidence type="ECO:0000256" key="8">
    <source>
        <dbReference type="SAM" id="MobiDB-lite"/>
    </source>
</evidence>
<reference evidence="10" key="1">
    <citation type="submission" date="2021-02" db="EMBL/GenBank/DDBJ databases">
        <title>First Annotated Genome of the Yellow-green Alga Tribonema minus.</title>
        <authorList>
            <person name="Mahan K.M."/>
        </authorList>
    </citation>
    <scope>NUCLEOTIDE SEQUENCE</scope>
    <source>
        <strain evidence="10">UTEX B ZZ1240</strain>
    </source>
</reference>
<comment type="subcellular location">
    <subcellularLocation>
        <location evidence="1">Nucleus</location>
    </subcellularLocation>
</comment>
<dbReference type="PANTHER" id="PTHR15316">
    <property type="entry name" value="SPLICEOSOME ASSOCIATED PROTEIN 114/SWAP SPLICING FACTOR-RELATED"/>
    <property type="match status" value="1"/>
</dbReference>
<evidence type="ECO:0000313" key="10">
    <source>
        <dbReference type="EMBL" id="KAG5175076.1"/>
    </source>
</evidence>
<dbReference type="GO" id="GO:0045292">
    <property type="term" value="P:mRNA cis splicing, via spliceosome"/>
    <property type="evidence" value="ECO:0007669"/>
    <property type="project" value="InterPro"/>
</dbReference>
<dbReference type="OrthoDB" id="447637at2759"/>
<evidence type="ECO:0000256" key="2">
    <source>
        <dbReference type="ARBA" id="ARBA00022664"/>
    </source>
</evidence>
<evidence type="ECO:0000256" key="4">
    <source>
        <dbReference type="ARBA" id="ARBA00022737"/>
    </source>
</evidence>
<keyword evidence="4" id="KW-0677">Repeat</keyword>
<dbReference type="AlphaFoldDB" id="A0A836C863"/>
<dbReference type="GO" id="GO:0071004">
    <property type="term" value="C:U2-type prespliceosome"/>
    <property type="evidence" value="ECO:0007669"/>
    <property type="project" value="TreeGrafter"/>
</dbReference>
<feature type="domain" description="SURP motif" evidence="9">
    <location>
        <begin position="54"/>
        <end position="97"/>
    </location>
</feature>
<dbReference type="GO" id="GO:0003723">
    <property type="term" value="F:RNA binding"/>
    <property type="evidence" value="ECO:0007669"/>
    <property type="project" value="InterPro"/>
</dbReference>
<dbReference type="GO" id="GO:0000381">
    <property type="term" value="P:regulation of alternative mRNA splicing, via spliceosome"/>
    <property type="evidence" value="ECO:0007669"/>
    <property type="project" value="TreeGrafter"/>
</dbReference>
<keyword evidence="5" id="KW-0508">mRNA splicing</keyword>
<evidence type="ECO:0000256" key="5">
    <source>
        <dbReference type="ARBA" id="ARBA00023187"/>
    </source>
</evidence>
<evidence type="ECO:0000313" key="11">
    <source>
        <dbReference type="Proteomes" id="UP000664859"/>
    </source>
</evidence>
<dbReference type="Gene3D" id="1.10.10.790">
    <property type="entry name" value="Surp module"/>
    <property type="match status" value="2"/>
</dbReference>
<evidence type="ECO:0000256" key="3">
    <source>
        <dbReference type="ARBA" id="ARBA00022728"/>
    </source>
</evidence>
<proteinExistence type="predicted"/>
<dbReference type="Pfam" id="PF12230">
    <property type="entry name" value="PRP21_like_P"/>
    <property type="match status" value="1"/>
</dbReference>
<evidence type="ECO:0000259" key="9">
    <source>
        <dbReference type="PROSITE" id="PS50128"/>
    </source>
</evidence>
<evidence type="ECO:0000256" key="7">
    <source>
        <dbReference type="SAM" id="Coils"/>
    </source>
</evidence>
<keyword evidence="11" id="KW-1185">Reference proteome</keyword>
<name>A0A836C863_9STRA</name>
<evidence type="ECO:0000256" key="1">
    <source>
        <dbReference type="ARBA" id="ARBA00004123"/>
    </source>
</evidence>
<dbReference type="InterPro" id="IPR045146">
    <property type="entry name" value="SF3A1"/>
</dbReference>
<organism evidence="10 11">
    <name type="scientific">Tribonema minus</name>
    <dbReference type="NCBI Taxonomy" id="303371"/>
    <lineage>
        <taxon>Eukaryota</taxon>
        <taxon>Sar</taxon>
        <taxon>Stramenopiles</taxon>
        <taxon>Ochrophyta</taxon>
        <taxon>PX clade</taxon>
        <taxon>Xanthophyceae</taxon>
        <taxon>Tribonematales</taxon>
        <taxon>Tribonemataceae</taxon>
        <taxon>Tribonema</taxon>
    </lineage>
</organism>
<dbReference type="GO" id="GO:0005686">
    <property type="term" value="C:U2 snRNP"/>
    <property type="evidence" value="ECO:0007669"/>
    <property type="project" value="TreeGrafter"/>
</dbReference>
<dbReference type="PANTHER" id="PTHR15316:SF1">
    <property type="entry name" value="SPLICING FACTOR 3A SUBUNIT 1"/>
    <property type="match status" value="1"/>
</dbReference>
<feature type="coiled-coil region" evidence="7">
    <location>
        <begin position="282"/>
        <end position="312"/>
    </location>
</feature>
<dbReference type="PROSITE" id="PS50128">
    <property type="entry name" value="SURP"/>
    <property type="match status" value="2"/>
</dbReference>
<keyword evidence="2" id="KW-0507">mRNA processing</keyword>
<dbReference type="InterPro" id="IPR022030">
    <property type="entry name" value="SF3A1_dom"/>
</dbReference>
<feature type="domain" description="SURP motif" evidence="9">
    <location>
        <begin position="188"/>
        <end position="230"/>
    </location>
</feature>
<dbReference type="InterPro" id="IPR035967">
    <property type="entry name" value="SWAP/Surp_sf"/>
</dbReference>
<keyword evidence="7" id="KW-0175">Coiled coil</keyword>
<dbReference type="SMART" id="SM00648">
    <property type="entry name" value="SWAP"/>
    <property type="match status" value="2"/>
</dbReference>
<evidence type="ECO:0000256" key="6">
    <source>
        <dbReference type="ARBA" id="ARBA00023242"/>
    </source>
</evidence>